<dbReference type="GO" id="GO:0008168">
    <property type="term" value="F:methyltransferase activity"/>
    <property type="evidence" value="ECO:0007669"/>
    <property type="project" value="UniProtKB-KW"/>
</dbReference>
<comment type="caution">
    <text evidence="2">The sequence shown here is derived from an EMBL/GenBank/DDBJ whole genome shotgun (WGS) entry which is preliminary data.</text>
</comment>
<dbReference type="RefSeq" id="WP_007021598.1">
    <property type="nucleotide sequence ID" value="NZ_CH724126.1"/>
</dbReference>
<dbReference type="InterPro" id="IPR029063">
    <property type="entry name" value="SAM-dependent_MTases_sf"/>
</dbReference>
<gene>
    <name evidence="2" type="ORF">MED92_05663</name>
</gene>
<protein>
    <submittedName>
        <fullName evidence="2">Methyltransferase, UbiE/COQ5 family protein</fullName>
    </submittedName>
</protein>
<reference evidence="2 3" key="1">
    <citation type="submission" date="2006-02" db="EMBL/GenBank/DDBJ databases">
        <authorList>
            <person name="Pinhassi J."/>
            <person name="Pedros-Alio C."/>
            <person name="Ferriera S."/>
            <person name="Johnson J."/>
            <person name="Kravitz S."/>
            <person name="Halpern A."/>
            <person name="Remington K."/>
            <person name="Beeson K."/>
            <person name="Tran B."/>
            <person name="Rogers Y.-H."/>
            <person name="Friedman R."/>
            <person name="Venter J.C."/>
        </authorList>
    </citation>
    <scope>NUCLEOTIDE SEQUENCE [LARGE SCALE GENOMIC DNA]</scope>
    <source>
        <strain evidence="2 3">MED92</strain>
    </source>
</reference>
<proteinExistence type="predicted"/>
<dbReference type="Proteomes" id="UP000002171">
    <property type="component" value="Unassembled WGS sequence"/>
</dbReference>
<feature type="domain" description="Methyltransferase" evidence="1">
    <location>
        <begin position="43"/>
        <end position="136"/>
    </location>
</feature>
<dbReference type="GO" id="GO:0032259">
    <property type="term" value="P:methylation"/>
    <property type="evidence" value="ECO:0007669"/>
    <property type="project" value="UniProtKB-KW"/>
</dbReference>
<dbReference type="OrthoDB" id="5642573at2"/>
<sequence>MSQSDKFWDSKAEGYAKSPVSDQATYERKLKETQQYLSPEMQILEFGCGTGSTAVQHAPHVKHIDAIDISEQMLSIARSRAEQSCVKNITFSLGTLEDFSAASESQDAVLGLNVIHLIPDRQSVLKEVARILKPGGIFVSSTGCLGNSYLRFIKLLVPLGKRLGLMPDIFIISEAELAVEIKAAGFEIEHQWHHGMDDVDVFIIARKIS</sequence>
<keyword evidence="3" id="KW-1185">Reference proteome</keyword>
<name>A0A7U8C6P7_NEPCE</name>
<evidence type="ECO:0000313" key="3">
    <source>
        <dbReference type="Proteomes" id="UP000002171"/>
    </source>
</evidence>
<dbReference type="PANTHER" id="PTHR43591">
    <property type="entry name" value="METHYLTRANSFERASE"/>
    <property type="match status" value="1"/>
</dbReference>
<keyword evidence="2" id="KW-0808">Transferase</keyword>
<dbReference type="Pfam" id="PF13649">
    <property type="entry name" value="Methyltransf_25"/>
    <property type="match status" value="1"/>
</dbReference>
<dbReference type="Gene3D" id="3.40.50.150">
    <property type="entry name" value="Vaccinia Virus protein VP39"/>
    <property type="match status" value="1"/>
</dbReference>
<evidence type="ECO:0000313" key="2">
    <source>
        <dbReference type="EMBL" id="EAR62580.1"/>
    </source>
</evidence>
<dbReference type="CDD" id="cd02440">
    <property type="entry name" value="AdoMet_MTases"/>
    <property type="match status" value="1"/>
</dbReference>
<dbReference type="EMBL" id="AAOW01000002">
    <property type="protein sequence ID" value="EAR62580.1"/>
    <property type="molecule type" value="Genomic_DNA"/>
</dbReference>
<evidence type="ECO:0000259" key="1">
    <source>
        <dbReference type="Pfam" id="PF13649"/>
    </source>
</evidence>
<accession>A0A7U8C6P7</accession>
<organism evidence="2 3">
    <name type="scientific">Neptuniibacter caesariensis</name>
    <dbReference type="NCBI Taxonomy" id="207954"/>
    <lineage>
        <taxon>Bacteria</taxon>
        <taxon>Pseudomonadati</taxon>
        <taxon>Pseudomonadota</taxon>
        <taxon>Gammaproteobacteria</taxon>
        <taxon>Oceanospirillales</taxon>
        <taxon>Oceanospirillaceae</taxon>
        <taxon>Neptuniibacter</taxon>
    </lineage>
</organism>
<keyword evidence="2" id="KW-0489">Methyltransferase</keyword>
<dbReference type="SUPFAM" id="SSF53335">
    <property type="entry name" value="S-adenosyl-L-methionine-dependent methyltransferases"/>
    <property type="match status" value="1"/>
</dbReference>
<dbReference type="AlphaFoldDB" id="A0A7U8C6P7"/>
<dbReference type="InterPro" id="IPR041698">
    <property type="entry name" value="Methyltransf_25"/>
</dbReference>